<feature type="non-terminal residue" evidence="1">
    <location>
        <position position="266"/>
    </location>
</feature>
<proteinExistence type="predicted"/>
<dbReference type="InterPro" id="IPR046521">
    <property type="entry name" value="DUF6698"/>
</dbReference>
<protein>
    <submittedName>
        <fullName evidence="1">Uncharacterized protein</fullName>
    </submittedName>
</protein>
<reference evidence="1 2" key="1">
    <citation type="submission" date="2014-06" db="EMBL/GenBank/DDBJ databases">
        <title>Evolutionary Origins and Diversification of the Mycorrhizal Mutualists.</title>
        <authorList>
            <consortium name="DOE Joint Genome Institute"/>
            <consortium name="Mycorrhizal Genomics Consortium"/>
            <person name="Kohler A."/>
            <person name="Kuo A."/>
            <person name="Nagy L.G."/>
            <person name="Floudas D."/>
            <person name="Copeland A."/>
            <person name="Barry K.W."/>
            <person name="Cichocki N."/>
            <person name="Veneault-Fourrey C."/>
            <person name="LaButti K."/>
            <person name="Lindquist E.A."/>
            <person name="Lipzen A."/>
            <person name="Lundell T."/>
            <person name="Morin E."/>
            <person name="Murat C."/>
            <person name="Riley R."/>
            <person name="Ohm R."/>
            <person name="Sun H."/>
            <person name="Tunlid A."/>
            <person name="Henrissat B."/>
            <person name="Grigoriev I.V."/>
            <person name="Hibbett D.S."/>
            <person name="Martin F."/>
        </authorList>
    </citation>
    <scope>NUCLEOTIDE SEQUENCE [LARGE SCALE GENOMIC DNA]</scope>
    <source>
        <strain evidence="1 2">SS14</strain>
    </source>
</reference>
<sequence length="266" mass="30446">KFTYMSSLWIRNLPSTFKLDLDDDYDVAQRFRDTSRKCQGHLRDLLDFNAEMNQQHSNSSTRVRHETGTAILCCKDTDLESGKHRFQAFGALIGWKPEGYYDPYCEILYKDYAGVHDHNKIFHSPYLIWAYKALVQGPSSVKNKDDSGTGKRLILDKIWCIESITPGAIAASTIYARFAASADDNFQPVGSKTKIPYLDDFELYLKFITDGLRLKKKFALELINEWNEQLYPSMDDGSVNGIMKRKNKERLASLSAIDKDLLEASE</sequence>
<dbReference type="OrthoDB" id="2650093at2759"/>
<name>A0A0C9U8Q9_SPHS4</name>
<feature type="non-terminal residue" evidence="1">
    <location>
        <position position="1"/>
    </location>
</feature>
<dbReference type="Pfam" id="PF20414">
    <property type="entry name" value="DUF6698"/>
    <property type="match status" value="1"/>
</dbReference>
<accession>A0A0C9U8Q9</accession>
<dbReference type="Proteomes" id="UP000054279">
    <property type="component" value="Unassembled WGS sequence"/>
</dbReference>
<dbReference type="HOGENOM" id="CLU_031744_1_0_1"/>
<evidence type="ECO:0000313" key="1">
    <source>
        <dbReference type="EMBL" id="KIJ25402.1"/>
    </source>
</evidence>
<dbReference type="AlphaFoldDB" id="A0A0C9U8Q9"/>
<evidence type="ECO:0000313" key="2">
    <source>
        <dbReference type="Proteomes" id="UP000054279"/>
    </source>
</evidence>
<dbReference type="EMBL" id="KN837417">
    <property type="protein sequence ID" value="KIJ25402.1"/>
    <property type="molecule type" value="Genomic_DNA"/>
</dbReference>
<gene>
    <name evidence="1" type="ORF">M422DRAFT_86649</name>
</gene>
<keyword evidence="2" id="KW-1185">Reference proteome</keyword>
<organism evidence="1 2">
    <name type="scientific">Sphaerobolus stellatus (strain SS14)</name>
    <dbReference type="NCBI Taxonomy" id="990650"/>
    <lineage>
        <taxon>Eukaryota</taxon>
        <taxon>Fungi</taxon>
        <taxon>Dikarya</taxon>
        <taxon>Basidiomycota</taxon>
        <taxon>Agaricomycotina</taxon>
        <taxon>Agaricomycetes</taxon>
        <taxon>Phallomycetidae</taxon>
        <taxon>Geastrales</taxon>
        <taxon>Sphaerobolaceae</taxon>
        <taxon>Sphaerobolus</taxon>
    </lineage>
</organism>